<evidence type="ECO:0000256" key="3">
    <source>
        <dbReference type="ARBA" id="ARBA00022478"/>
    </source>
</evidence>
<dbReference type="GO" id="GO:0003899">
    <property type="term" value="F:DNA-directed RNA polymerase activity"/>
    <property type="evidence" value="ECO:0007669"/>
    <property type="project" value="UniProtKB-EC"/>
</dbReference>
<comment type="similarity">
    <text evidence="1">Belongs to the RNA polymerase beta' chain family. RpoC1 subfamily.</text>
</comment>
<feature type="domain" description="RNA polymerase Rpb1" evidence="7">
    <location>
        <begin position="63"/>
        <end position="257"/>
    </location>
</feature>
<dbReference type="InterPro" id="IPR007080">
    <property type="entry name" value="RNA_pol_Rpb1_1"/>
</dbReference>
<evidence type="ECO:0000256" key="5">
    <source>
        <dbReference type="ARBA" id="ARBA00022695"/>
    </source>
</evidence>
<geneLocation type="chloroplast" evidence="8"/>
<dbReference type="GO" id="GO:0006351">
    <property type="term" value="P:DNA-templated transcription"/>
    <property type="evidence" value="ECO:0007669"/>
    <property type="project" value="InterPro"/>
</dbReference>
<dbReference type="EMBL" id="MK995333">
    <property type="protein sequence ID" value="QFK69014.1"/>
    <property type="molecule type" value="Genomic_DNA"/>
</dbReference>
<organism evidence="8">
    <name type="scientific">Asterarcys sp. GP-2019</name>
    <dbReference type="NCBI Taxonomy" id="2650791"/>
    <lineage>
        <taxon>Eukaryota</taxon>
        <taxon>Viridiplantae</taxon>
        <taxon>Chlorophyta</taxon>
        <taxon>core chlorophytes</taxon>
        <taxon>Chlorophyceae</taxon>
        <taxon>CS clade</taxon>
        <taxon>Sphaeropleales</taxon>
        <taxon>Scenedesmaceae</taxon>
        <taxon>Asterarcys</taxon>
    </lineage>
</organism>
<sequence length="318" mass="37734">MPSFQFQFSKKGIFQKNTFIRNETFIKSAKQENSQIQLCDENFKFTKKRIQKKLLNGYSKIHELKLVTIGLASPEKIQSWAEKELPNGKIFGEVTNANTFHYRTFKPSKGGLFCERIFGPLKDFSCACGKRKKLTAIESKKILEHEQTSRSFCPNCDVEYTWSILRRYQLGYIKLNAPVTHLWYFKTNPSYLSILFDLKRKDLESIIYCTQTITIENIWKYTEQNSNLTNSPTDLYLRWQKFFSIEQKTKEHQMIFQNKKEKQRKKKQNSRNSFLTKNIVLPPAKQRNWENFDLTPFVDSNLSSLKKDKIFHFFLFLV</sequence>
<evidence type="ECO:0000259" key="7">
    <source>
        <dbReference type="Pfam" id="PF04997"/>
    </source>
</evidence>
<evidence type="ECO:0000313" key="8">
    <source>
        <dbReference type="EMBL" id="QFK69014.1"/>
    </source>
</evidence>
<dbReference type="InterPro" id="IPR044893">
    <property type="entry name" value="RNA_pol_Rpb1_clamp_domain"/>
</dbReference>
<keyword evidence="5" id="KW-0548">Nucleotidyltransferase</keyword>
<evidence type="ECO:0000256" key="4">
    <source>
        <dbReference type="ARBA" id="ARBA00022679"/>
    </source>
</evidence>
<keyword evidence="8" id="KW-0150">Chloroplast</keyword>
<dbReference type="Gene3D" id="4.10.860.120">
    <property type="entry name" value="RNA polymerase II, clamp domain"/>
    <property type="match status" value="1"/>
</dbReference>
<dbReference type="Pfam" id="PF04997">
    <property type="entry name" value="RNA_pol_Rpb1_1"/>
    <property type="match status" value="1"/>
</dbReference>
<dbReference type="SUPFAM" id="SSF64484">
    <property type="entry name" value="beta and beta-prime subunits of DNA dependent RNA-polymerase"/>
    <property type="match status" value="1"/>
</dbReference>
<accession>A0A5J6XHK7</accession>
<protein>
    <recommendedName>
        <fullName evidence="2">DNA-directed RNA polymerase</fullName>
        <ecNumber evidence="2">2.7.7.6</ecNumber>
    </recommendedName>
</protein>
<dbReference type="GO" id="GO:0003677">
    <property type="term" value="F:DNA binding"/>
    <property type="evidence" value="ECO:0007669"/>
    <property type="project" value="InterPro"/>
</dbReference>
<proteinExistence type="inferred from homology"/>
<dbReference type="GO" id="GO:0000428">
    <property type="term" value="C:DNA-directed RNA polymerase complex"/>
    <property type="evidence" value="ECO:0007669"/>
    <property type="project" value="UniProtKB-KW"/>
</dbReference>
<evidence type="ECO:0000256" key="6">
    <source>
        <dbReference type="ARBA" id="ARBA00023163"/>
    </source>
</evidence>
<reference evidence="8" key="1">
    <citation type="submission" date="2019-05" db="EMBL/GenBank/DDBJ databases">
        <authorList>
            <person name="Kumari S."/>
            <person name="Lali A.M."/>
            <person name="Prakash G."/>
        </authorList>
    </citation>
    <scope>NUCLEOTIDE SEQUENCE</scope>
</reference>
<gene>
    <name evidence="8" type="primary">rpb1</name>
</gene>
<name>A0A5J6XHK7_9CHLO</name>
<dbReference type="EC" id="2.7.7.6" evidence="2"/>
<keyword evidence="4" id="KW-0808">Transferase</keyword>
<evidence type="ECO:0000256" key="2">
    <source>
        <dbReference type="ARBA" id="ARBA00012418"/>
    </source>
</evidence>
<keyword evidence="8" id="KW-0934">Plastid</keyword>
<evidence type="ECO:0000256" key="1">
    <source>
        <dbReference type="ARBA" id="ARBA00007207"/>
    </source>
</evidence>
<dbReference type="AlphaFoldDB" id="A0A5J6XHK7"/>
<keyword evidence="3" id="KW-0240">DNA-directed RNA polymerase</keyword>
<keyword evidence="6" id="KW-0804">Transcription</keyword>